<sequence length="91" mass="10738">MFFPHFSANKNRNEIRQIFPQVWPSLPLGHSRGGIYYQYIFSTFKPIKTGTKSGKIYRFNPRYGSGNIHILCKDRKSIGEQQYNSCRICRF</sequence>
<accession>J9CFV6</accession>
<dbReference type="AlphaFoldDB" id="J9CFV6"/>
<organism evidence="1">
    <name type="scientific">gut metagenome</name>
    <dbReference type="NCBI Taxonomy" id="749906"/>
    <lineage>
        <taxon>unclassified sequences</taxon>
        <taxon>metagenomes</taxon>
        <taxon>organismal metagenomes</taxon>
    </lineage>
</organism>
<proteinExistence type="predicted"/>
<reference evidence="1" key="1">
    <citation type="journal article" date="2012" name="PLoS ONE">
        <title>Gene sets for utilization of primary and secondary nutrition supplies in the distal gut of endangered iberian lynx.</title>
        <authorList>
            <person name="Alcaide M."/>
            <person name="Messina E."/>
            <person name="Richter M."/>
            <person name="Bargiela R."/>
            <person name="Peplies J."/>
            <person name="Huws S.A."/>
            <person name="Newbold C.J."/>
            <person name="Golyshin P.N."/>
            <person name="Simon M.A."/>
            <person name="Lopez G."/>
            <person name="Yakimov M.M."/>
            <person name="Ferrer M."/>
        </authorList>
    </citation>
    <scope>NUCLEOTIDE SEQUENCE</scope>
</reference>
<dbReference type="EMBL" id="AMCI01004039">
    <property type="protein sequence ID" value="EJW98925.1"/>
    <property type="molecule type" value="Genomic_DNA"/>
</dbReference>
<name>J9CFV6_9ZZZZ</name>
<gene>
    <name evidence="1" type="ORF">EVA_12961</name>
</gene>
<comment type="caution">
    <text evidence="1">The sequence shown here is derived from an EMBL/GenBank/DDBJ whole genome shotgun (WGS) entry which is preliminary data.</text>
</comment>
<evidence type="ECO:0000313" key="1">
    <source>
        <dbReference type="EMBL" id="EJW98925.1"/>
    </source>
</evidence>
<protein>
    <submittedName>
        <fullName evidence="1">Uncharacterized protein</fullName>
    </submittedName>
</protein>